<gene>
    <name evidence="1" type="ORF">GFB47_04690</name>
</gene>
<reference evidence="1 2" key="1">
    <citation type="submission" date="2019-10" db="EMBL/GenBank/DDBJ databases">
        <title>Vibrio sp. nov., isolated from Coralline algae surface.</title>
        <authorList>
            <person name="Geng Y."/>
            <person name="Zhang X."/>
        </authorList>
    </citation>
    <scope>NUCLEOTIDE SEQUENCE [LARGE SCALE GENOMIC DNA]</scope>
    <source>
        <strain evidence="1 2">SM1977</strain>
    </source>
</reference>
<dbReference type="Pfam" id="PF10772">
    <property type="entry name" value="Phage_HP1_Orf24"/>
    <property type="match status" value="1"/>
</dbReference>
<keyword evidence="2" id="KW-1185">Reference proteome</keyword>
<name>A0A5Q0TCZ7_9VIBR</name>
<proteinExistence type="predicted"/>
<dbReference type="Proteomes" id="UP000348942">
    <property type="component" value="Chromosome 1"/>
</dbReference>
<evidence type="ECO:0000313" key="2">
    <source>
        <dbReference type="Proteomes" id="UP000348942"/>
    </source>
</evidence>
<evidence type="ECO:0000313" key="1">
    <source>
        <dbReference type="EMBL" id="QGA64760.1"/>
    </source>
</evidence>
<dbReference type="EMBL" id="CP045699">
    <property type="protein sequence ID" value="QGA64760.1"/>
    <property type="molecule type" value="Genomic_DNA"/>
</dbReference>
<dbReference type="RefSeq" id="WP_153446911.1">
    <property type="nucleotide sequence ID" value="NZ_CP045699.1"/>
</dbReference>
<sequence length="151" mass="16267">MGRRISGSSFDTELLGETMHIEKATVTITDNSAVALTNGIPDGFIDGDVAAEIELEVSTKYLPSIIKAAKSAGSFRELDTDDIMFFADTGSEELKVECFGVKLVMDSILDFESKGAEVLTHKLKGFVTSPDFVHIGGVPYLSDDDTRNLLG</sequence>
<dbReference type="AlphaFoldDB" id="A0A5Q0TCZ7"/>
<accession>A0A5Q0TCZ7</accession>
<organism evidence="1 2">
    <name type="scientific">Vibrio algicola</name>
    <dbReference type="NCBI Taxonomy" id="2662262"/>
    <lineage>
        <taxon>Bacteria</taxon>
        <taxon>Pseudomonadati</taxon>
        <taxon>Pseudomonadota</taxon>
        <taxon>Gammaproteobacteria</taxon>
        <taxon>Vibrionales</taxon>
        <taxon>Vibrionaceae</taxon>
        <taxon>Vibrio</taxon>
    </lineage>
</organism>
<dbReference type="InterPro" id="IPR019708">
    <property type="entry name" value="Phage_HP1_Orf24"/>
</dbReference>
<protein>
    <submittedName>
        <fullName evidence="1">DUF2597 family protein</fullName>
    </submittedName>
</protein>